<evidence type="ECO:0000313" key="5">
    <source>
        <dbReference type="EMBL" id="OJT11909.1"/>
    </source>
</evidence>
<dbReference type="EMBL" id="MNAD01000557">
    <property type="protein sequence ID" value="OJT11909.1"/>
    <property type="molecule type" value="Genomic_DNA"/>
</dbReference>
<dbReference type="PANTHER" id="PTHR33365">
    <property type="entry name" value="YALI0B05434P"/>
    <property type="match status" value="1"/>
</dbReference>
<evidence type="ECO:0008006" key="7">
    <source>
        <dbReference type="Google" id="ProtNLM"/>
    </source>
</evidence>
<protein>
    <recommendedName>
        <fullName evidence="7">Oxidase ustYa</fullName>
    </recommendedName>
</protein>
<gene>
    <name evidence="5" type="ORF">TRAPUB_11555</name>
</gene>
<evidence type="ECO:0000256" key="4">
    <source>
        <dbReference type="SAM" id="SignalP"/>
    </source>
</evidence>
<comment type="similarity">
    <text evidence="3">Belongs to the ustYa family.</text>
</comment>
<dbReference type="InterPro" id="IPR021765">
    <property type="entry name" value="UstYa-like"/>
</dbReference>
<feature type="signal peptide" evidence="4">
    <location>
        <begin position="1"/>
        <end position="20"/>
    </location>
</feature>
<dbReference type="PANTHER" id="PTHR33365:SF11">
    <property type="entry name" value="TAT PATHWAY SIGNAL SEQUENCE"/>
    <property type="match status" value="1"/>
</dbReference>
<comment type="pathway">
    <text evidence="1">Mycotoxin biosynthesis.</text>
</comment>
<dbReference type="GO" id="GO:0043386">
    <property type="term" value="P:mycotoxin biosynthetic process"/>
    <property type="evidence" value="ECO:0007669"/>
    <property type="project" value="InterPro"/>
</dbReference>
<dbReference type="Pfam" id="PF11807">
    <property type="entry name" value="UstYa"/>
    <property type="match status" value="1"/>
</dbReference>
<keyword evidence="6" id="KW-1185">Reference proteome</keyword>
<dbReference type="STRING" id="154538.A0A1M2VWC1"/>
<dbReference type="GO" id="GO:0016491">
    <property type="term" value="F:oxidoreductase activity"/>
    <property type="evidence" value="ECO:0007669"/>
    <property type="project" value="UniProtKB-KW"/>
</dbReference>
<dbReference type="OrthoDB" id="3687641at2759"/>
<evidence type="ECO:0000256" key="2">
    <source>
        <dbReference type="ARBA" id="ARBA00023002"/>
    </source>
</evidence>
<dbReference type="OMA" id="ERECMDV"/>
<feature type="chain" id="PRO_5012792860" description="Oxidase ustYa" evidence="4">
    <location>
        <begin position="21"/>
        <end position="203"/>
    </location>
</feature>
<dbReference type="AlphaFoldDB" id="A0A1M2VWC1"/>
<evidence type="ECO:0000256" key="1">
    <source>
        <dbReference type="ARBA" id="ARBA00004685"/>
    </source>
</evidence>
<reference evidence="5 6" key="1">
    <citation type="submission" date="2016-10" db="EMBL/GenBank/DDBJ databases">
        <title>Genome sequence of the basidiomycete white-rot fungus Trametes pubescens.</title>
        <authorList>
            <person name="Makela M.R."/>
            <person name="Granchi Z."/>
            <person name="Peng M."/>
            <person name="De Vries R.P."/>
            <person name="Grigoriev I."/>
            <person name="Riley R."/>
            <person name="Hilden K."/>
        </authorList>
    </citation>
    <scope>NUCLEOTIDE SEQUENCE [LARGE SCALE GENOMIC DNA]</scope>
    <source>
        <strain evidence="5 6">FBCC735</strain>
    </source>
</reference>
<evidence type="ECO:0000256" key="3">
    <source>
        <dbReference type="ARBA" id="ARBA00035112"/>
    </source>
</evidence>
<comment type="caution">
    <text evidence="5">The sequence shown here is derived from an EMBL/GenBank/DDBJ whole genome shotgun (WGS) entry which is preliminary data.</text>
</comment>
<evidence type="ECO:0000313" key="6">
    <source>
        <dbReference type="Proteomes" id="UP000184267"/>
    </source>
</evidence>
<name>A0A1M2VWC1_TRAPU</name>
<accession>A0A1M2VWC1</accession>
<keyword evidence="2" id="KW-0560">Oxidoreductase</keyword>
<proteinExistence type="inferred from homology"/>
<sequence>MISRLLALCLLVVLAVLNVAIDYSVVEDARKLFARRPPPLSHYTWLEDDVPERMPLLNARPHVLMSIEESVRYDVRAPEASLEWLWTSTSDDGGNVHMGPNNRFFVVAITHQQHCLRSLRASLDADGVPEGAALHHAEHCLSFMRELTLCAADFSLEPGDAFARNYTAERVGDERECMDVEAFYGTMWSQWQDWLGFKAQMAA</sequence>
<organism evidence="5 6">
    <name type="scientific">Trametes pubescens</name>
    <name type="common">White-rot fungus</name>
    <dbReference type="NCBI Taxonomy" id="154538"/>
    <lineage>
        <taxon>Eukaryota</taxon>
        <taxon>Fungi</taxon>
        <taxon>Dikarya</taxon>
        <taxon>Basidiomycota</taxon>
        <taxon>Agaricomycotina</taxon>
        <taxon>Agaricomycetes</taxon>
        <taxon>Polyporales</taxon>
        <taxon>Polyporaceae</taxon>
        <taxon>Trametes</taxon>
    </lineage>
</organism>
<dbReference type="Proteomes" id="UP000184267">
    <property type="component" value="Unassembled WGS sequence"/>
</dbReference>
<keyword evidence="4" id="KW-0732">Signal</keyword>